<dbReference type="GO" id="GO:0016787">
    <property type="term" value="F:hydrolase activity"/>
    <property type="evidence" value="ECO:0007669"/>
    <property type="project" value="UniProtKB-KW"/>
</dbReference>
<evidence type="ECO:0000256" key="6">
    <source>
        <dbReference type="ARBA" id="ARBA00022918"/>
    </source>
</evidence>
<dbReference type="InterPro" id="IPR041373">
    <property type="entry name" value="RT_RNaseH"/>
</dbReference>
<evidence type="ECO:0000256" key="2">
    <source>
        <dbReference type="ARBA" id="ARBA00022695"/>
    </source>
</evidence>
<keyword evidence="7" id="KW-1133">Transmembrane helix</keyword>
<dbReference type="PANTHER" id="PTHR37984">
    <property type="entry name" value="PROTEIN CBG26694"/>
    <property type="match status" value="1"/>
</dbReference>
<evidence type="ECO:0000313" key="9">
    <source>
        <dbReference type="EMBL" id="KRY46866.1"/>
    </source>
</evidence>
<dbReference type="STRING" id="45882.A0A0V1CCF7"/>
<keyword evidence="1" id="KW-0808">Transferase</keyword>
<dbReference type="InterPro" id="IPR043502">
    <property type="entry name" value="DNA/RNA_pol_sf"/>
</dbReference>
<dbReference type="FunFam" id="3.10.20.370:FF:000001">
    <property type="entry name" value="Retrovirus-related Pol polyprotein from transposon 17.6-like protein"/>
    <property type="match status" value="1"/>
</dbReference>
<dbReference type="PANTHER" id="PTHR37984:SF5">
    <property type="entry name" value="PROTEIN NYNRIN-LIKE"/>
    <property type="match status" value="1"/>
</dbReference>
<keyword evidence="4" id="KW-0255">Endonuclease</keyword>
<dbReference type="EMBL" id="JYDI01000267">
    <property type="protein sequence ID" value="KRY46866.1"/>
    <property type="molecule type" value="Genomic_DNA"/>
</dbReference>
<dbReference type="GO" id="GO:0004519">
    <property type="term" value="F:endonuclease activity"/>
    <property type="evidence" value="ECO:0007669"/>
    <property type="project" value="UniProtKB-KW"/>
</dbReference>
<dbReference type="InterPro" id="IPR050951">
    <property type="entry name" value="Retrovirus_Pol_polyprotein"/>
</dbReference>
<evidence type="ECO:0000259" key="8">
    <source>
        <dbReference type="Pfam" id="PF17917"/>
    </source>
</evidence>
<evidence type="ECO:0000256" key="7">
    <source>
        <dbReference type="SAM" id="Phobius"/>
    </source>
</evidence>
<organism evidence="9 10">
    <name type="scientific">Trichinella britovi</name>
    <name type="common">Parasitic roundworm</name>
    <dbReference type="NCBI Taxonomy" id="45882"/>
    <lineage>
        <taxon>Eukaryota</taxon>
        <taxon>Metazoa</taxon>
        <taxon>Ecdysozoa</taxon>
        <taxon>Nematoda</taxon>
        <taxon>Enoplea</taxon>
        <taxon>Dorylaimia</taxon>
        <taxon>Trichinellida</taxon>
        <taxon>Trichinellidae</taxon>
        <taxon>Trichinella</taxon>
    </lineage>
</organism>
<keyword evidence="7" id="KW-0812">Transmembrane</keyword>
<dbReference type="Proteomes" id="UP000054653">
    <property type="component" value="Unassembled WGS sequence"/>
</dbReference>
<dbReference type="GO" id="GO:0003964">
    <property type="term" value="F:RNA-directed DNA polymerase activity"/>
    <property type="evidence" value="ECO:0007669"/>
    <property type="project" value="UniProtKB-KW"/>
</dbReference>
<keyword evidence="10" id="KW-1185">Reference proteome</keyword>
<evidence type="ECO:0000256" key="3">
    <source>
        <dbReference type="ARBA" id="ARBA00022722"/>
    </source>
</evidence>
<dbReference type="SUPFAM" id="SSF56672">
    <property type="entry name" value="DNA/RNA polymerases"/>
    <property type="match status" value="1"/>
</dbReference>
<evidence type="ECO:0000256" key="1">
    <source>
        <dbReference type="ARBA" id="ARBA00022679"/>
    </source>
</evidence>
<keyword evidence="2" id="KW-0548">Nucleotidyltransferase</keyword>
<accession>A0A0V1CCF7</accession>
<reference evidence="9 10" key="1">
    <citation type="submission" date="2015-01" db="EMBL/GenBank/DDBJ databases">
        <title>Evolution of Trichinella species and genotypes.</title>
        <authorList>
            <person name="Korhonen P.K."/>
            <person name="Edoardo P."/>
            <person name="Giuseppe L.R."/>
            <person name="Gasser R.B."/>
        </authorList>
    </citation>
    <scope>NUCLEOTIDE SEQUENCE [LARGE SCALE GENOMIC DNA]</scope>
    <source>
        <strain evidence="9">ISS120</strain>
    </source>
</reference>
<dbReference type="Gene3D" id="3.10.20.370">
    <property type="match status" value="1"/>
</dbReference>
<protein>
    <submittedName>
        <fullName evidence="9">Retrovirus-related Pol polyprotein from transposon</fullName>
    </submittedName>
</protein>
<keyword evidence="3" id="KW-0540">Nuclease</keyword>
<evidence type="ECO:0000256" key="5">
    <source>
        <dbReference type="ARBA" id="ARBA00022801"/>
    </source>
</evidence>
<keyword evidence="5" id="KW-0378">Hydrolase</keyword>
<dbReference type="AlphaFoldDB" id="A0A0V1CCF7"/>
<dbReference type="Pfam" id="PF17917">
    <property type="entry name" value="RT_RNaseH"/>
    <property type="match status" value="1"/>
</dbReference>
<evidence type="ECO:0000256" key="4">
    <source>
        <dbReference type="ARBA" id="ARBA00022759"/>
    </source>
</evidence>
<feature type="transmembrane region" description="Helical" evidence="7">
    <location>
        <begin position="39"/>
        <end position="59"/>
    </location>
</feature>
<feature type="domain" description="Reverse transcriptase RNase H-like" evidence="8">
    <location>
        <begin position="174"/>
        <end position="276"/>
    </location>
</feature>
<sequence length="407" mass="46375">MEKIVHSICMDVVNAINDDSALVGKLFGKIEQRSGRSRYQAAIVLAGVICMLLAIYNPAVKLLCDLICIVYPVMKTLAEMESIEKSKCKQWMFYWVIFGKVYQVKHTNIEDKQWIWRQIEKGCRGSIHMNLDVDGIFSSVPHADDCTPDNNILYKTENKLALKRRAAPVLANPDFHQQFIVDVDASGDGLGAVLSQREEKAERVVAYASRTLTKAERRYCATRREMLGLVWALREFRPYLYGQRFLVRTDHSCLRWLTTFKEPEGQVARWLESLAELDFEVEHRAGRLHGNADALSRTSCAQCWRLVEGSVCAVQAAQLRNEDVAQSFKDQLLAAQQADPEIQLLRQWLVGASWPMGFQSSYSIPEFIDPHSTPKSVSTPIRPLSLYRPLRESHRPQGVDIDHFGYP</sequence>
<dbReference type="OrthoDB" id="5920491at2759"/>
<keyword evidence="6" id="KW-0695">RNA-directed DNA polymerase</keyword>
<proteinExistence type="predicted"/>
<keyword evidence="7" id="KW-0472">Membrane</keyword>
<evidence type="ECO:0000313" key="10">
    <source>
        <dbReference type="Proteomes" id="UP000054653"/>
    </source>
</evidence>
<comment type="caution">
    <text evidence="9">The sequence shown here is derived from an EMBL/GenBank/DDBJ whole genome shotgun (WGS) entry which is preliminary data.</text>
</comment>
<dbReference type="CDD" id="cd09274">
    <property type="entry name" value="RNase_HI_RT_Ty3"/>
    <property type="match status" value="1"/>
</dbReference>
<name>A0A0V1CCF7_TRIBR</name>
<gene>
    <name evidence="9" type="primary">pol</name>
    <name evidence="9" type="ORF">T03_10138</name>
</gene>